<accession>A0ABV9KTJ0</accession>
<sequence>MTNQNNKTTYTVFKISLLTLLCTVCSFSSVLHAQDALTVKWGDGTIWTNVDSLPTPHQAEMNNKSGNVQMQITADFALPGSVKTREIMVDIPRGYMIKEYSVKSGTDAIDGVTQLSLPGDRQSMIASSLLTARDGTPFADQVITGYTTYRDRSPYNTNTKEENIRPYDGKVVYTFNSNCDRIVLTLTLAIDMPLVPHTDPALATGSIEVSYDATLFTSHTLPDITVDMISGTSELSNHVKAHISQLVIPYIATTSISGANNGHSGKVEGVVDSTDPNKGTADFNTGWTFSSYNSGMGLETPYVDEVVITIPYREGVTYKGFNISRVWLLNPGTSTEGSFNNGHIKVSNNTAAHEITFTFSKGQWAHASTGTALEIFWTAEIDGVNNKWDVPIDFTPRTSITTGSLVGDGTQYTYSMVVADSDTKLKNAVNTYRTPVRPQIDISLTGQNLVRRDLNEDQDFPYDWAVGKFSIANNGPTVAENMKYEFTFPASPQVRGVKIPCGGSNTTDYNVSATGLTSAGRTVNYTGTMQGYVYGSARITPVMLGLADNEYLVNLTIVQETLQVANFTNNRTTGQTVYYGKFINGQEGDVTLTISSDTPDGVMSNLPQTATSHTSIGWTTSGMGTIEVSASHEGYPSMETYTLPAGDQKGGSFFPGDPIYFDVNSNTGDSWSNSMHSNEITDPTFYINLPEGIGLDPASLQVLSAAGRNGPVFVPASVTGTPKTQIVDGIRWTSYRIQVNNKYDIIARNAQNEDYTGTLSDRYGGQNYFTLRFMAYVSLASAAYPSVSMADIVNIDLGRSALTASTSGFTGPDVNNWTGKTSSYGIAIAGNVNNISPGIPVVQDPGLNVSLGIRVFIDNNADGNNDNTEDFYSYNGTDVSIATVTGDHDAEIRIGYENTSADVYYPGSEIYLPIPKIGINYDHLFYNTVLQDAHLSEPGLAPHEPEWTAILEEEVVLPGFTTYYSIDTGAITEFTEGGIDDSWVPVKPQWDTYTNLLAAGHTLEEVTMLKFIASQDIAKVGDSGSKGETTFRISLEDGSVLGTLNFWRSYQKGWREADGSGTWLYGSVIAAETAMAGVLGKFFYDENRNGKLDAGEDNSTFLSQFTGSYKTMLLGTGIIGSPEMEIVGDGTFRSVAGNLYYFLREGNYTVRITNSDPSKWHITDVTPGTRSELVNNTPVWVNDIPQRQIEPDNTQAVFTFTVDENSINLQLVGIGIKAPPKVIPINPHIRLRLDR</sequence>
<name>A0ABV9KTJ0_9BACT</name>
<proteinExistence type="predicted"/>
<keyword evidence="1" id="KW-0732">Signal</keyword>
<keyword evidence="3" id="KW-1185">Reference proteome</keyword>
<gene>
    <name evidence="2" type="ORF">ACFO6W_04685</name>
</gene>
<comment type="caution">
    <text evidence="2">The sequence shown here is derived from an EMBL/GenBank/DDBJ whole genome shotgun (WGS) entry which is preliminary data.</text>
</comment>
<reference evidence="3" key="1">
    <citation type="journal article" date="2019" name="Int. J. Syst. Evol. Microbiol.">
        <title>The Global Catalogue of Microorganisms (GCM) 10K type strain sequencing project: providing services to taxonomists for standard genome sequencing and annotation.</title>
        <authorList>
            <consortium name="The Broad Institute Genomics Platform"/>
            <consortium name="The Broad Institute Genome Sequencing Center for Infectious Disease"/>
            <person name="Wu L."/>
            <person name="Ma J."/>
        </authorList>
    </citation>
    <scope>NUCLEOTIDE SEQUENCE [LARGE SCALE GENOMIC DNA]</scope>
    <source>
        <strain evidence="3">CCUG 66188</strain>
    </source>
</reference>
<dbReference type="RefSeq" id="WP_379994210.1">
    <property type="nucleotide sequence ID" value="NZ_JBHSGN010000041.1"/>
</dbReference>
<dbReference type="EMBL" id="JBHSGN010000041">
    <property type="protein sequence ID" value="MFC4672981.1"/>
    <property type="molecule type" value="Genomic_DNA"/>
</dbReference>
<organism evidence="2 3">
    <name type="scientific">Dysgonomonas termitidis</name>
    <dbReference type="NCBI Taxonomy" id="1516126"/>
    <lineage>
        <taxon>Bacteria</taxon>
        <taxon>Pseudomonadati</taxon>
        <taxon>Bacteroidota</taxon>
        <taxon>Bacteroidia</taxon>
        <taxon>Bacteroidales</taxon>
        <taxon>Dysgonomonadaceae</taxon>
        <taxon>Dysgonomonas</taxon>
    </lineage>
</organism>
<evidence type="ECO:0000313" key="2">
    <source>
        <dbReference type="EMBL" id="MFC4672981.1"/>
    </source>
</evidence>
<evidence type="ECO:0000256" key="1">
    <source>
        <dbReference type="SAM" id="SignalP"/>
    </source>
</evidence>
<feature type="signal peptide" evidence="1">
    <location>
        <begin position="1"/>
        <end position="33"/>
    </location>
</feature>
<evidence type="ECO:0008006" key="4">
    <source>
        <dbReference type="Google" id="ProtNLM"/>
    </source>
</evidence>
<evidence type="ECO:0000313" key="3">
    <source>
        <dbReference type="Proteomes" id="UP001596023"/>
    </source>
</evidence>
<dbReference type="Proteomes" id="UP001596023">
    <property type="component" value="Unassembled WGS sequence"/>
</dbReference>
<feature type="chain" id="PRO_5045809969" description="SD-repeat containing protein B domain-containing protein" evidence="1">
    <location>
        <begin position="34"/>
        <end position="1235"/>
    </location>
</feature>
<protein>
    <recommendedName>
        <fullName evidence="4">SD-repeat containing protein B domain-containing protein</fullName>
    </recommendedName>
</protein>